<reference evidence="2" key="1">
    <citation type="journal article" date="2022" name="Int. J. Mol. Sci.">
        <title>Draft Genome of Tanacetum Coccineum: Genomic Comparison of Closely Related Tanacetum-Family Plants.</title>
        <authorList>
            <person name="Yamashiro T."/>
            <person name="Shiraishi A."/>
            <person name="Nakayama K."/>
            <person name="Satake H."/>
        </authorList>
    </citation>
    <scope>NUCLEOTIDE SEQUENCE</scope>
</reference>
<keyword evidence="3" id="KW-1185">Reference proteome</keyword>
<feature type="compositionally biased region" description="Basic and acidic residues" evidence="1">
    <location>
        <begin position="1558"/>
        <end position="1574"/>
    </location>
</feature>
<feature type="region of interest" description="Disordered" evidence="1">
    <location>
        <begin position="1195"/>
        <end position="1250"/>
    </location>
</feature>
<evidence type="ECO:0000313" key="3">
    <source>
        <dbReference type="Proteomes" id="UP001151760"/>
    </source>
</evidence>
<proteinExistence type="predicted"/>
<evidence type="ECO:0000313" key="2">
    <source>
        <dbReference type="EMBL" id="GJS81662.1"/>
    </source>
</evidence>
<dbReference type="Proteomes" id="UP001151760">
    <property type="component" value="Unassembled WGS sequence"/>
</dbReference>
<feature type="compositionally biased region" description="Basic and acidic residues" evidence="1">
    <location>
        <begin position="1197"/>
        <end position="1214"/>
    </location>
</feature>
<reference evidence="2" key="2">
    <citation type="submission" date="2022-01" db="EMBL/GenBank/DDBJ databases">
        <authorList>
            <person name="Yamashiro T."/>
            <person name="Shiraishi A."/>
            <person name="Satake H."/>
            <person name="Nakayama K."/>
        </authorList>
    </citation>
    <scope>NUCLEOTIDE SEQUENCE</scope>
</reference>
<name>A0ABQ4YVR1_9ASTR</name>
<feature type="region of interest" description="Disordered" evidence="1">
    <location>
        <begin position="1550"/>
        <end position="1589"/>
    </location>
</feature>
<accession>A0ABQ4YVR1</accession>
<gene>
    <name evidence="2" type="ORF">Tco_0748203</name>
</gene>
<feature type="compositionally biased region" description="Polar residues" evidence="1">
    <location>
        <begin position="780"/>
        <end position="795"/>
    </location>
</feature>
<organism evidence="2 3">
    <name type="scientific">Tanacetum coccineum</name>
    <dbReference type="NCBI Taxonomy" id="301880"/>
    <lineage>
        <taxon>Eukaryota</taxon>
        <taxon>Viridiplantae</taxon>
        <taxon>Streptophyta</taxon>
        <taxon>Embryophyta</taxon>
        <taxon>Tracheophyta</taxon>
        <taxon>Spermatophyta</taxon>
        <taxon>Magnoliopsida</taxon>
        <taxon>eudicotyledons</taxon>
        <taxon>Gunneridae</taxon>
        <taxon>Pentapetalae</taxon>
        <taxon>asterids</taxon>
        <taxon>campanulids</taxon>
        <taxon>Asterales</taxon>
        <taxon>Asteraceae</taxon>
        <taxon>Asteroideae</taxon>
        <taxon>Anthemideae</taxon>
        <taxon>Anthemidinae</taxon>
        <taxon>Tanacetum</taxon>
    </lineage>
</organism>
<sequence>MLTEQTLNLATRIHAEETEGALQLGPERARVFTDLSAEEKERYKADIRATNILLQGIPKDIYTLHTSIILTPKTLGSIVKMDSGKQHEVHANENRMMMERFIQPIDDPLALVSNASNQNTSTDNLIESLNQILAPLRTVFNAGSKLQSRWTECCSGSGRMFGGHSNRVGNMNPGQAKPIMCYNCKGSGHIAVRICGFLQVGRKFTNFDEMWRTLAHITQCGPSLKLINVMHSDLHVDELPHTAHVMVIFHLKINLDEVRHHMNRNTRLSMWKTTKKHVVQGCSVQSRLANKPNMVVKDSVTSELARYKELVREYKKRAKLELTDREQKIDEQMRIIISNRNRKETSLKSELHSAQILLNSTVGHYKSKTEEVTILKKDFKQKEDKFLEEFLDIKRLKEKVEDRLYKQDQSVQTVHMLCKPKSFYDEKNKVAIGYKNPLCLTRAKQAQSALYNGHVLVTTNHTPTVIHDSEDTREIAEEAPDFNSFFKIKNLKHQIQEKDNVIRDLKVPVSNVNDRSNKFALGELCPSLTLYAKLSTVILWYPGLSCSKHRTGNRIKAQEHYGKFIGQSDSGMNHLGAIMGYGDYVIGDSVISRVYYVEGLGHNLFSVGQFCDSDLEVAFRKHSCFVRDINGADLLKEGYRIYNKRTRRLMETIHVTFDEMHQTMAPVRISSGPEPIMMTPGQLNSGLAPSHVPATTNIPPTDKDLEILFQPMFDDTWGMSKSTDSVPLKMHLSTSHSLSSSQVHPPVFPQGVAAGPTIEDTSITQADLHPSVNPVAGEPSSAQSTSGDVSLTEPNQVTQLRDHLRRWEPKITLLITSIAIPSPTVIYQKTLASDAIVKKSLSSAEGYEDQDNPYAQFYRLKKALYGLKQAPRAWYNTLSRFLLDNKFYKGVVDPTYQAKPTKKHLEAIKGSFGTFAAPLTGVFDKMAEENVPASAPTKSDEYILPFKAWLPVGKGNLLLDRHKLQKNHIFCIFVNILQNTNFFRAFTTSTNVPTNYIQQLWNTLTQEAKSRALEITPVDPAHPFVSPPAGEQVMDFMNELGYLEETYFVSKMHVNNFYQPWSAILSLINQCLTGKRTNIDYDELLWEEFVQAIQIFFAHEANINAPTKKPTPHVIPYYRFTKLIIFYLGSEHNIHIRPGSLVHVIRDDYLLGNLKFVPKGEKDEVFGKPILKELITEAIQNSSYYQQYLEMVGRKPTSKEGGQKKTTFEADKPQKPTPVKKPTLAKQTKLVKEKTTQPPPTKKIRKGKVAKIHRGKSSLQLVDEDEEVQHEPEPQIKDDEYNLQRVHDTPSPLDAEIGTGAEMSDSEDDTEILNVGEEKKRNPNAYRDSSSYDDLDDAFTYGDQFLYDKTTKEEPGKANVETEVESMVNVPIHQASLTVPPLSTLVIDLTQPKPVSPPNQEPIFTATTTTTTTLPPPPHPQQQSTTDLALAARVSTLEQICANFEKKNKVQDQTAQALSSNIFTLENHDLYSKIDKYINDNIKEAVQDALQAPFCERFRELSEFEIKEILHDRMFESGSYRSQLKHTALYEALEASMDRENKEEFIDVTAKSRKRRRDDHDPHPPPPKDLDQKKLHLAPPSIPQSEQPIDDIPIQDDVHILDSEDAGTTHLLKIKTITYWLKPVPEEERPETPEPDWVIPPNDLLEPENNWANAIAKSYKDPEENKLLRKTGDMGSFIKWYCRQIGKSKLSKADLEGPAFKIDLVNPEGNRVVLYLVSGNKEIRNALSISKLKAAFYQDFGLEELVPSLWIESEREYDISAAYGISHWWFKRKEFYITRHSAPSDRRVVRSHMKILSVVS</sequence>
<dbReference type="EMBL" id="BQNB010010764">
    <property type="protein sequence ID" value="GJS81662.1"/>
    <property type="molecule type" value="Genomic_DNA"/>
</dbReference>
<evidence type="ECO:0000256" key="1">
    <source>
        <dbReference type="SAM" id="MobiDB-lite"/>
    </source>
</evidence>
<feature type="region of interest" description="Disordered" evidence="1">
    <location>
        <begin position="769"/>
        <end position="795"/>
    </location>
</feature>
<comment type="caution">
    <text evidence="2">The sequence shown here is derived from an EMBL/GenBank/DDBJ whole genome shotgun (WGS) entry which is preliminary data.</text>
</comment>
<protein>
    <submittedName>
        <fullName evidence="2">Integrase, catalytic region, zinc finger, CCHC-type containing protein</fullName>
    </submittedName>
</protein>